<dbReference type="GO" id="GO:0016787">
    <property type="term" value="F:hydrolase activity"/>
    <property type="evidence" value="ECO:0007669"/>
    <property type="project" value="UniProtKB-KW"/>
</dbReference>
<evidence type="ECO:0000313" key="7">
    <source>
        <dbReference type="EMBL" id="KXS10697.1"/>
    </source>
</evidence>
<dbReference type="AlphaFoldDB" id="A0A139A1N7"/>
<dbReference type="InterPro" id="IPR049730">
    <property type="entry name" value="SNF2/RAD54-like_C"/>
</dbReference>
<dbReference type="STRING" id="1344416.A0A139A1N7"/>
<evidence type="ECO:0000256" key="2">
    <source>
        <dbReference type="ARBA" id="ARBA00022801"/>
    </source>
</evidence>
<feature type="domain" description="Helicase ATP-binding" evidence="5">
    <location>
        <begin position="1"/>
        <end position="53"/>
    </location>
</feature>
<dbReference type="EMBL" id="KQ965816">
    <property type="protein sequence ID" value="KXS10697.1"/>
    <property type="molecule type" value="Genomic_DNA"/>
</dbReference>
<gene>
    <name evidence="7" type="ORF">M427DRAFT_73647</name>
</gene>
<evidence type="ECO:0000259" key="6">
    <source>
        <dbReference type="PROSITE" id="PS51194"/>
    </source>
</evidence>
<evidence type="ECO:0008006" key="9">
    <source>
        <dbReference type="Google" id="ProtNLM"/>
    </source>
</evidence>
<dbReference type="GO" id="GO:0005524">
    <property type="term" value="F:ATP binding"/>
    <property type="evidence" value="ECO:0007669"/>
    <property type="project" value="InterPro"/>
</dbReference>
<dbReference type="OMA" id="HENTSCH"/>
<dbReference type="Gene3D" id="1.20.120.850">
    <property type="entry name" value="SWI2/SNF2 ATPases, N-terminal domain"/>
    <property type="match status" value="1"/>
</dbReference>
<reference evidence="7 8" key="1">
    <citation type="journal article" date="2015" name="Genome Biol. Evol.">
        <title>Phylogenomic analyses indicate that early fungi evolved digesting cell walls of algal ancestors of land plants.</title>
        <authorList>
            <person name="Chang Y."/>
            <person name="Wang S."/>
            <person name="Sekimoto S."/>
            <person name="Aerts A.L."/>
            <person name="Choi C."/>
            <person name="Clum A."/>
            <person name="LaButti K.M."/>
            <person name="Lindquist E.A."/>
            <person name="Yee Ngan C."/>
            <person name="Ohm R.A."/>
            <person name="Salamov A.A."/>
            <person name="Grigoriev I.V."/>
            <person name="Spatafora J.W."/>
            <person name="Berbee M.L."/>
        </authorList>
    </citation>
    <scope>NUCLEOTIDE SEQUENCE [LARGE SCALE GENOMIC DNA]</scope>
    <source>
        <strain evidence="7 8">JEL478</strain>
    </source>
</reference>
<dbReference type="GO" id="GO:0045003">
    <property type="term" value="P:double-strand break repair via synthesis-dependent strand annealing"/>
    <property type="evidence" value="ECO:0007669"/>
    <property type="project" value="TreeGrafter"/>
</dbReference>
<proteinExistence type="predicted"/>
<feature type="region of interest" description="Disordered" evidence="4">
    <location>
        <begin position="415"/>
        <end position="447"/>
    </location>
</feature>
<dbReference type="OrthoDB" id="413460at2759"/>
<keyword evidence="3" id="KW-0067">ATP-binding</keyword>
<dbReference type="PANTHER" id="PTHR45629">
    <property type="entry name" value="SNF2/RAD54 FAMILY MEMBER"/>
    <property type="match status" value="1"/>
</dbReference>
<dbReference type="GO" id="GO:0007534">
    <property type="term" value="P:gene conversion at mating-type locus"/>
    <property type="evidence" value="ECO:0007669"/>
    <property type="project" value="EnsemblFungi"/>
</dbReference>
<dbReference type="GO" id="GO:0006311">
    <property type="term" value="P:meiotic gene conversion"/>
    <property type="evidence" value="ECO:0007669"/>
    <property type="project" value="EnsemblFungi"/>
</dbReference>
<dbReference type="PANTHER" id="PTHR45629:SF7">
    <property type="entry name" value="DNA EXCISION REPAIR PROTEIN ERCC-6-RELATED"/>
    <property type="match status" value="1"/>
</dbReference>
<dbReference type="PROSITE" id="PS51192">
    <property type="entry name" value="HELICASE_ATP_BIND_1"/>
    <property type="match status" value="1"/>
</dbReference>
<evidence type="ECO:0000313" key="8">
    <source>
        <dbReference type="Proteomes" id="UP000070544"/>
    </source>
</evidence>
<feature type="compositionally biased region" description="Basic and acidic residues" evidence="4">
    <location>
        <begin position="416"/>
        <end position="447"/>
    </location>
</feature>
<dbReference type="GO" id="GO:0007131">
    <property type="term" value="P:reciprocal meiotic recombination"/>
    <property type="evidence" value="ECO:0007669"/>
    <property type="project" value="EnsemblFungi"/>
</dbReference>
<feature type="domain" description="Helicase C-terminal" evidence="6">
    <location>
        <begin position="183"/>
        <end position="360"/>
    </location>
</feature>
<dbReference type="InterPro" id="IPR001650">
    <property type="entry name" value="Helicase_C-like"/>
</dbReference>
<keyword evidence="8" id="KW-1185">Reference proteome</keyword>
<dbReference type="InterPro" id="IPR000330">
    <property type="entry name" value="SNF2_N"/>
</dbReference>
<dbReference type="GO" id="GO:0005634">
    <property type="term" value="C:nucleus"/>
    <property type="evidence" value="ECO:0007669"/>
    <property type="project" value="TreeGrafter"/>
</dbReference>
<dbReference type="InterPro" id="IPR027417">
    <property type="entry name" value="P-loop_NTPase"/>
</dbReference>
<feature type="region of interest" description="Disordered" evidence="4">
    <location>
        <begin position="361"/>
        <end position="380"/>
    </location>
</feature>
<dbReference type="GO" id="GO:0015616">
    <property type="term" value="F:DNA translocase activity"/>
    <property type="evidence" value="ECO:0007669"/>
    <property type="project" value="TreeGrafter"/>
</dbReference>
<dbReference type="Pfam" id="PF00271">
    <property type="entry name" value="Helicase_C"/>
    <property type="match status" value="1"/>
</dbReference>
<evidence type="ECO:0000256" key="1">
    <source>
        <dbReference type="ARBA" id="ARBA00022741"/>
    </source>
</evidence>
<protein>
    <recommendedName>
        <fullName evidence="9">P-loop containing nucleoside triphosphate hydrolase protein</fullName>
    </recommendedName>
</protein>
<sequence>MLCDEGHRLKNMESQTYQALNGLKAQRRVILSGTPIQNDLTEFRKNFELPILRGRDALASDKDREASEGKLRELLDVANKFIIRRTAELLTKYLPIKYEHVVFCRLTPAQHQLYQHYSTSEVMKRLLDGSAGTQPLKAITVLKKICNHPALLEEKDLQDLAEALRPGFDPKAIQTVLSGKMLLLDRMLTMIRKTTDDKIVLISNYTQTLDLFERLCRERRWGCLRLDGSMRVSKRGKLVEKLNDNENKQDFIFLLSSKAGGCGLNLIGANRWVLFDAGARSSMEGGSTETCYIYRFIATGTLEEKIFQRQAHKQCLSSCVVDEEENVARHFSLENLRQLFQYTGDHALRHARPVQVQAVLQGPPAGAPPEGQINAGASAADTSQWNHISQMELSRVADIVLNKSSHDVVSYVFQNKSHEQVARKPTEKKSEEEKDDDYAPGKEDDDE</sequence>
<dbReference type="CDD" id="cd18793">
    <property type="entry name" value="SF2_C_SNF"/>
    <property type="match status" value="1"/>
</dbReference>
<dbReference type="InterPro" id="IPR014001">
    <property type="entry name" value="Helicase_ATP-bd"/>
</dbReference>
<keyword evidence="1" id="KW-0547">Nucleotide-binding</keyword>
<dbReference type="Proteomes" id="UP000070544">
    <property type="component" value="Unassembled WGS sequence"/>
</dbReference>
<dbReference type="PROSITE" id="PS51194">
    <property type="entry name" value="HELICASE_CTER"/>
    <property type="match status" value="1"/>
</dbReference>
<dbReference type="Gene3D" id="3.40.50.300">
    <property type="entry name" value="P-loop containing nucleotide triphosphate hydrolases"/>
    <property type="match status" value="1"/>
</dbReference>
<dbReference type="Pfam" id="PF00176">
    <property type="entry name" value="SNF2-rel_dom"/>
    <property type="match status" value="1"/>
</dbReference>
<dbReference type="InterPro" id="IPR038718">
    <property type="entry name" value="SNF2-like_sf"/>
</dbReference>
<dbReference type="Gene3D" id="3.40.50.10810">
    <property type="entry name" value="Tandem AAA-ATPase domain"/>
    <property type="match status" value="1"/>
</dbReference>
<accession>A0A139A1N7</accession>
<name>A0A139A1N7_GONPJ</name>
<evidence type="ECO:0000256" key="4">
    <source>
        <dbReference type="SAM" id="MobiDB-lite"/>
    </source>
</evidence>
<evidence type="ECO:0000256" key="3">
    <source>
        <dbReference type="ARBA" id="ARBA00022840"/>
    </source>
</evidence>
<dbReference type="GO" id="GO:0035861">
    <property type="term" value="C:site of double-strand break"/>
    <property type="evidence" value="ECO:0007669"/>
    <property type="project" value="EnsemblFungi"/>
</dbReference>
<dbReference type="SUPFAM" id="SSF52540">
    <property type="entry name" value="P-loop containing nucleoside triphosphate hydrolases"/>
    <property type="match status" value="2"/>
</dbReference>
<dbReference type="InterPro" id="IPR050496">
    <property type="entry name" value="SNF2_RAD54_helicase_repair"/>
</dbReference>
<evidence type="ECO:0000259" key="5">
    <source>
        <dbReference type="PROSITE" id="PS51192"/>
    </source>
</evidence>
<dbReference type="SMART" id="SM00490">
    <property type="entry name" value="HELICc"/>
    <property type="match status" value="1"/>
</dbReference>
<organism evidence="7 8">
    <name type="scientific">Gonapodya prolifera (strain JEL478)</name>
    <name type="common">Monoblepharis prolifera</name>
    <dbReference type="NCBI Taxonomy" id="1344416"/>
    <lineage>
        <taxon>Eukaryota</taxon>
        <taxon>Fungi</taxon>
        <taxon>Fungi incertae sedis</taxon>
        <taxon>Chytridiomycota</taxon>
        <taxon>Chytridiomycota incertae sedis</taxon>
        <taxon>Monoblepharidomycetes</taxon>
        <taxon>Monoblepharidales</taxon>
        <taxon>Gonapodyaceae</taxon>
        <taxon>Gonapodya</taxon>
    </lineage>
</organism>
<keyword evidence="2" id="KW-0378">Hydrolase</keyword>